<keyword evidence="13" id="KW-1185">Reference proteome</keyword>
<feature type="binding site" evidence="10">
    <location>
        <begin position="79"/>
        <end position="81"/>
    </location>
    <ligand>
        <name>L-histidine</name>
        <dbReference type="ChEBI" id="CHEBI:57595"/>
    </ligand>
</feature>
<comment type="miscellaneous">
    <text evidence="9">This function is generally fulfilled by the C-terminal part of HisG, which is missing in some bacteria such as this one.</text>
</comment>
<evidence type="ECO:0000256" key="7">
    <source>
        <dbReference type="ARBA" id="ARBA00023102"/>
    </source>
</evidence>
<dbReference type="PIRSF" id="PIRSF001549">
    <property type="entry name" value="His-tRNA_synth"/>
    <property type="match status" value="1"/>
</dbReference>
<dbReference type="Pfam" id="PF13393">
    <property type="entry name" value="tRNA-synt_His"/>
    <property type="match status" value="1"/>
</dbReference>
<feature type="binding site" evidence="10">
    <location>
        <position position="125"/>
    </location>
    <ligand>
        <name>L-histidine</name>
        <dbReference type="ChEBI" id="CHEBI:57595"/>
    </ligand>
</feature>
<evidence type="ECO:0000313" key="12">
    <source>
        <dbReference type="EMBL" id="KGM37584.1"/>
    </source>
</evidence>
<evidence type="ECO:0000256" key="8">
    <source>
        <dbReference type="ARBA" id="ARBA00025246"/>
    </source>
</evidence>
<accession>A0A0A0DHK1</accession>
<keyword evidence="12" id="KW-0328">Glycosyltransferase</keyword>
<evidence type="ECO:0000256" key="4">
    <source>
        <dbReference type="ARBA" id="ARBA00020397"/>
    </source>
</evidence>
<evidence type="ECO:0000259" key="11">
    <source>
        <dbReference type="Pfam" id="PF13393"/>
    </source>
</evidence>
<dbReference type="Gene3D" id="3.30.930.10">
    <property type="entry name" value="Bira Bifunctional Protein, Domain 2"/>
    <property type="match status" value="1"/>
</dbReference>
<name>A0A0A0DHK1_9STRE</name>
<keyword evidence="12" id="KW-0808">Transferase</keyword>
<dbReference type="InterPro" id="IPR041715">
    <property type="entry name" value="HisRS-like_core"/>
</dbReference>
<dbReference type="InterPro" id="IPR004517">
    <property type="entry name" value="HisZ"/>
</dbReference>
<dbReference type="InterPro" id="IPR004516">
    <property type="entry name" value="HisRS/HisZ"/>
</dbReference>
<dbReference type="PATRIC" id="fig|176090.4.peg.632"/>
<dbReference type="HAMAP" id="MF_00125">
    <property type="entry name" value="HisZ"/>
    <property type="match status" value="1"/>
</dbReference>
<evidence type="ECO:0000256" key="5">
    <source>
        <dbReference type="ARBA" id="ARBA00022490"/>
    </source>
</evidence>
<protein>
    <recommendedName>
        <fullName evidence="4 9">ATP phosphoribosyltransferase regulatory subunit</fullName>
    </recommendedName>
</protein>
<keyword evidence="6 9" id="KW-0028">Amino-acid biosynthesis</keyword>
<dbReference type="GO" id="GO:0005737">
    <property type="term" value="C:cytoplasm"/>
    <property type="evidence" value="ECO:0007669"/>
    <property type="project" value="UniProtKB-SubCell"/>
</dbReference>
<dbReference type="GO" id="GO:0016757">
    <property type="term" value="F:glycosyltransferase activity"/>
    <property type="evidence" value="ECO:0007669"/>
    <property type="project" value="UniProtKB-KW"/>
</dbReference>
<comment type="pathway">
    <text evidence="2 9">Amino-acid biosynthesis; L-histidine biosynthesis; L-histidine from 5-phospho-alpha-D-ribose 1-diphosphate: step 1/9.</text>
</comment>
<reference evidence="12 13" key="1">
    <citation type="submission" date="2014-06" db="EMBL/GenBank/DDBJ databases">
        <authorList>
            <person name="Teng J.L."/>
            <person name="Huang Y."/>
            <person name="Tse H."/>
            <person name="Lau S.K."/>
            <person name="Woo P.C."/>
        </authorList>
    </citation>
    <scope>NUCLEOTIDE SEQUENCE [LARGE SCALE GENOMIC DNA]</scope>
    <source>
        <strain evidence="12 13">HKU4</strain>
    </source>
</reference>
<dbReference type="STRING" id="176090.SSIN_0638"/>
<dbReference type="CDD" id="cd00773">
    <property type="entry name" value="HisRS-like_core"/>
    <property type="match status" value="1"/>
</dbReference>
<comment type="subunit">
    <text evidence="9">Heteromultimer composed of HisG and HisZ subunits.</text>
</comment>
<comment type="similarity">
    <text evidence="3 9">Belongs to the class-II aminoacyl-tRNA synthetase family. HisZ subfamily.</text>
</comment>
<dbReference type="InterPro" id="IPR045864">
    <property type="entry name" value="aa-tRNA-synth_II/BPL/LPL"/>
</dbReference>
<dbReference type="GO" id="GO:0004821">
    <property type="term" value="F:histidine-tRNA ligase activity"/>
    <property type="evidence" value="ECO:0007669"/>
    <property type="project" value="TreeGrafter"/>
</dbReference>
<feature type="domain" description="Class II Histidinyl-tRNA synthetase (HisRS)-like catalytic core" evidence="11">
    <location>
        <begin position="13"/>
        <end position="314"/>
    </location>
</feature>
<sequence length="332" mass="37933">MNLPINKITLPNGMHDKLFKRARVTYEIEHAISDFLIAQGFNRIDTPTLEHFEVFSDQVEPYHYHLFDKKGELLALRPDVTSQIGRVIASTRVHTPTKFSYSGKVFHYHEELRGLLNEQSQAGIEIIGYPAREAVLEAIQSAKQALDLAQVQSYQFEFSHAAVLETVLVTLDLDQPEEDQLLDLIRRKNMTGLYEFTARRPSSFDRLLQELPNLFGPSQFVLEKARKLIENEELLQALEEIEWILDKVSDLFPQTTIDLGQVPDLPYYTGLTFKVFGDRVPDAFLSGGRYDKLFERFGAEELTAIGWSLNIDSVYQAIHDDLPDEAAKEAKS</sequence>
<dbReference type="Proteomes" id="UP000030019">
    <property type="component" value="Unassembled WGS sequence"/>
</dbReference>
<feature type="binding site" evidence="10">
    <location>
        <begin position="267"/>
        <end position="268"/>
    </location>
    <ligand>
        <name>L-histidine</name>
        <dbReference type="ChEBI" id="CHEBI:57595"/>
    </ligand>
</feature>
<dbReference type="SUPFAM" id="SSF55681">
    <property type="entry name" value="Class II aaRS and biotin synthetases"/>
    <property type="match status" value="1"/>
</dbReference>
<evidence type="ECO:0000256" key="1">
    <source>
        <dbReference type="ARBA" id="ARBA00004496"/>
    </source>
</evidence>
<dbReference type="AlphaFoldDB" id="A0A0A0DHK1"/>
<keyword evidence="5 9" id="KW-0963">Cytoplasm</keyword>
<comment type="caution">
    <text evidence="12">The sequence shown here is derived from an EMBL/GenBank/DDBJ whole genome shotgun (WGS) entry which is preliminary data.</text>
</comment>
<keyword evidence="7 9" id="KW-0368">Histidine biosynthesis</keyword>
<evidence type="ECO:0000256" key="6">
    <source>
        <dbReference type="ARBA" id="ARBA00022605"/>
    </source>
</evidence>
<dbReference type="GO" id="GO:0000105">
    <property type="term" value="P:L-histidine biosynthetic process"/>
    <property type="evidence" value="ECO:0007669"/>
    <property type="project" value="UniProtKB-UniRule"/>
</dbReference>
<dbReference type="PANTHER" id="PTHR43707">
    <property type="entry name" value="HISTIDYL-TRNA SYNTHETASE"/>
    <property type="match status" value="1"/>
</dbReference>
<evidence type="ECO:0000313" key="13">
    <source>
        <dbReference type="Proteomes" id="UP000030019"/>
    </source>
</evidence>
<dbReference type="UniPathway" id="UPA00031">
    <property type="reaction ID" value="UER00006"/>
</dbReference>
<dbReference type="GO" id="GO:0006427">
    <property type="term" value="P:histidyl-tRNA aminoacylation"/>
    <property type="evidence" value="ECO:0007669"/>
    <property type="project" value="TreeGrafter"/>
</dbReference>
<gene>
    <name evidence="9" type="primary">hisZ</name>
    <name evidence="12" type="ORF">SSIN_0638</name>
</gene>
<comment type="subcellular location">
    <subcellularLocation>
        <location evidence="1 9">Cytoplasm</location>
    </subcellularLocation>
</comment>
<feature type="binding site" evidence="10">
    <location>
        <position position="121"/>
    </location>
    <ligand>
        <name>L-histidine</name>
        <dbReference type="ChEBI" id="CHEBI:57595"/>
    </ligand>
</feature>
<comment type="function">
    <text evidence="8 9">Required for the first step of histidine biosynthesis. May allow the feedback regulation of ATP phosphoribosyltransferase activity by histidine.</text>
</comment>
<dbReference type="PANTHER" id="PTHR43707:SF6">
    <property type="entry name" value="ATP PHOSPHORIBOSYLTRANSFERASE REGULATORY SUBUNIT"/>
    <property type="match status" value="1"/>
</dbReference>
<proteinExistence type="inferred from homology"/>
<dbReference type="EMBL" id="JPEN01000045">
    <property type="protein sequence ID" value="KGM37584.1"/>
    <property type="molecule type" value="Genomic_DNA"/>
</dbReference>
<dbReference type="GO" id="GO:0140096">
    <property type="term" value="F:catalytic activity, acting on a protein"/>
    <property type="evidence" value="ECO:0007669"/>
    <property type="project" value="UniProtKB-ARBA"/>
</dbReference>
<evidence type="ECO:0000256" key="9">
    <source>
        <dbReference type="HAMAP-Rule" id="MF_00125"/>
    </source>
</evidence>
<evidence type="ECO:0000256" key="2">
    <source>
        <dbReference type="ARBA" id="ARBA00004667"/>
    </source>
</evidence>
<organism evidence="12 13">
    <name type="scientific">Streptococcus sinensis</name>
    <dbReference type="NCBI Taxonomy" id="176090"/>
    <lineage>
        <taxon>Bacteria</taxon>
        <taxon>Bacillati</taxon>
        <taxon>Bacillota</taxon>
        <taxon>Bacilli</taxon>
        <taxon>Lactobacillales</taxon>
        <taxon>Streptococcaceae</taxon>
        <taxon>Streptococcus</taxon>
    </lineage>
</organism>
<dbReference type="eggNOG" id="COG3705">
    <property type="taxonomic scope" value="Bacteria"/>
</dbReference>
<evidence type="ECO:0000256" key="3">
    <source>
        <dbReference type="ARBA" id="ARBA00005539"/>
    </source>
</evidence>
<evidence type="ECO:0000256" key="10">
    <source>
        <dbReference type="PIRSR" id="PIRSR001549-1"/>
    </source>
</evidence>